<gene>
    <name evidence="2" type="ORF">AVDCRST_MAG40-524</name>
</gene>
<evidence type="ECO:0008006" key="3">
    <source>
        <dbReference type="Google" id="ProtNLM"/>
    </source>
</evidence>
<evidence type="ECO:0000313" key="2">
    <source>
        <dbReference type="EMBL" id="CAA9303571.1"/>
    </source>
</evidence>
<protein>
    <recommendedName>
        <fullName evidence="3">ATP synthase protein I2</fullName>
    </recommendedName>
</protein>
<keyword evidence="1" id="KW-0812">Transmembrane</keyword>
<dbReference type="AlphaFoldDB" id="A0A6J4KH32"/>
<feature type="transmembrane region" description="Helical" evidence="1">
    <location>
        <begin position="65"/>
        <end position="82"/>
    </location>
</feature>
<feature type="transmembrane region" description="Helical" evidence="1">
    <location>
        <begin position="35"/>
        <end position="53"/>
    </location>
</feature>
<name>A0A6J4KH32_9BACT</name>
<accession>A0A6J4KH32</accession>
<feature type="transmembrane region" description="Helical" evidence="1">
    <location>
        <begin position="88"/>
        <end position="108"/>
    </location>
</feature>
<keyword evidence="1" id="KW-1133">Transmembrane helix</keyword>
<organism evidence="2">
    <name type="scientific">uncultured Gemmatimonadaceae bacterium</name>
    <dbReference type="NCBI Taxonomy" id="246130"/>
    <lineage>
        <taxon>Bacteria</taxon>
        <taxon>Pseudomonadati</taxon>
        <taxon>Gemmatimonadota</taxon>
        <taxon>Gemmatimonadia</taxon>
        <taxon>Gemmatimonadales</taxon>
        <taxon>Gemmatimonadaceae</taxon>
        <taxon>environmental samples</taxon>
    </lineage>
</organism>
<reference evidence="2" key="1">
    <citation type="submission" date="2020-02" db="EMBL/GenBank/DDBJ databases">
        <authorList>
            <person name="Meier V. D."/>
        </authorList>
    </citation>
    <scope>NUCLEOTIDE SEQUENCE</scope>
    <source>
        <strain evidence="2">AVDCRST_MAG40</strain>
    </source>
</reference>
<evidence type="ECO:0000256" key="1">
    <source>
        <dbReference type="SAM" id="Phobius"/>
    </source>
</evidence>
<proteinExistence type="predicted"/>
<sequence>MRAVALYTVSAAIAIGVLAVLLALAFRTPADHRALLVSAGIAFVVQVAAFVVLRLSPPGSSMKAWGLGAVLRLVTLLVYALLALEPLGLPPTAALISLVTFFFVSTLLETRLLTA</sequence>
<dbReference type="EMBL" id="CADCTX010000149">
    <property type="protein sequence ID" value="CAA9303571.1"/>
    <property type="molecule type" value="Genomic_DNA"/>
</dbReference>
<keyword evidence="1" id="KW-0472">Membrane</keyword>